<organism evidence="2 3">
    <name type="scientific">Heterorhabditis bacteriophora</name>
    <name type="common">Entomopathogenic nematode worm</name>
    <dbReference type="NCBI Taxonomy" id="37862"/>
    <lineage>
        <taxon>Eukaryota</taxon>
        <taxon>Metazoa</taxon>
        <taxon>Ecdysozoa</taxon>
        <taxon>Nematoda</taxon>
        <taxon>Chromadorea</taxon>
        <taxon>Rhabditida</taxon>
        <taxon>Rhabditina</taxon>
        <taxon>Rhabditomorpha</taxon>
        <taxon>Strongyloidea</taxon>
        <taxon>Heterorhabditidae</taxon>
        <taxon>Heterorhabditis</taxon>
    </lineage>
</organism>
<keyword evidence="2" id="KW-1185">Reference proteome</keyword>
<keyword evidence="1" id="KW-1133">Transmembrane helix</keyword>
<feature type="transmembrane region" description="Helical" evidence="1">
    <location>
        <begin position="21"/>
        <end position="40"/>
    </location>
</feature>
<name>A0A1I7WUI4_HETBA</name>
<dbReference type="AlphaFoldDB" id="A0A1I7WUI4"/>
<reference evidence="3" key="1">
    <citation type="submission" date="2016-11" db="UniProtKB">
        <authorList>
            <consortium name="WormBaseParasite"/>
        </authorList>
    </citation>
    <scope>IDENTIFICATION</scope>
</reference>
<evidence type="ECO:0000256" key="1">
    <source>
        <dbReference type="SAM" id="Phobius"/>
    </source>
</evidence>
<accession>A0A1I7WUI4</accession>
<proteinExistence type="predicted"/>
<protein>
    <submittedName>
        <fullName evidence="3">Uncharacterized protein</fullName>
    </submittedName>
</protein>
<dbReference type="WBParaSite" id="Hba_08857">
    <property type="protein sequence ID" value="Hba_08857"/>
    <property type="gene ID" value="Hba_08857"/>
</dbReference>
<keyword evidence="1" id="KW-0472">Membrane</keyword>
<evidence type="ECO:0000313" key="2">
    <source>
        <dbReference type="Proteomes" id="UP000095283"/>
    </source>
</evidence>
<evidence type="ECO:0000313" key="3">
    <source>
        <dbReference type="WBParaSite" id="Hba_08857"/>
    </source>
</evidence>
<keyword evidence="1" id="KW-0812">Transmembrane</keyword>
<dbReference type="Proteomes" id="UP000095283">
    <property type="component" value="Unplaced"/>
</dbReference>
<sequence>MRLAGEYRRNENIFEERISREMPCAVVLFYNPCILIFVFLNPPLLFPLPNLTLQVDPTPTHHCFVT</sequence>